<gene>
    <name evidence="2" type="ORF">FB567DRAFT_598425</name>
</gene>
<feature type="coiled-coil region" evidence="1">
    <location>
        <begin position="23"/>
        <end position="50"/>
    </location>
</feature>
<proteinExistence type="predicted"/>
<comment type="caution">
    <text evidence="2">The sequence shown here is derived from an EMBL/GenBank/DDBJ whole genome shotgun (WGS) entry which is preliminary data.</text>
</comment>
<keyword evidence="3" id="KW-1185">Reference proteome</keyword>
<dbReference type="OrthoDB" id="10489448at2759"/>
<name>A0A8K0QUL4_9PLEO</name>
<keyword evidence="1" id="KW-0175">Coiled coil</keyword>
<evidence type="ECO:0000313" key="2">
    <source>
        <dbReference type="EMBL" id="KAH7070876.1"/>
    </source>
</evidence>
<accession>A0A8K0QUL4</accession>
<protein>
    <submittedName>
        <fullName evidence="2">Uncharacterized protein</fullName>
    </submittedName>
</protein>
<organism evidence="2 3">
    <name type="scientific">Paraphoma chrysanthemicola</name>
    <dbReference type="NCBI Taxonomy" id="798071"/>
    <lineage>
        <taxon>Eukaryota</taxon>
        <taxon>Fungi</taxon>
        <taxon>Dikarya</taxon>
        <taxon>Ascomycota</taxon>
        <taxon>Pezizomycotina</taxon>
        <taxon>Dothideomycetes</taxon>
        <taxon>Pleosporomycetidae</taxon>
        <taxon>Pleosporales</taxon>
        <taxon>Pleosporineae</taxon>
        <taxon>Phaeosphaeriaceae</taxon>
        <taxon>Paraphoma</taxon>
    </lineage>
</organism>
<evidence type="ECO:0000313" key="3">
    <source>
        <dbReference type="Proteomes" id="UP000813461"/>
    </source>
</evidence>
<evidence type="ECO:0000256" key="1">
    <source>
        <dbReference type="SAM" id="Coils"/>
    </source>
</evidence>
<reference evidence="2" key="1">
    <citation type="journal article" date="2021" name="Nat. Commun.">
        <title>Genetic determinants of endophytism in the Arabidopsis root mycobiome.</title>
        <authorList>
            <person name="Mesny F."/>
            <person name="Miyauchi S."/>
            <person name="Thiergart T."/>
            <person name="Pickel B."/>
            <person name="Atanasova L."/>
            <person name="Karlsson M."/>
            <person name="Huettel B."/>
            <person name="Barry K.W."/>
            <person name="Haridas S."/>
            <person name="Chen C."/>
            <person name="Bauer D."/>
            <person name="Andreopoulos W."/>
            <person name="Pangilinan J."/>
            <person name="LaButti K."/>
            <person name="Riley R."/>
            <person name="Lipzen A."/>
            <person name="Clum A."/>
            <person name="Drula E."/>
            <person name="Henrissat B."/>
            <person name="Kohler A."/>
            <person name="Grigoriev I.V."/>
            <person name="Martin F.M."/>
            <person name="Hacquard S."/>
        </authorList>
    </citation>
    <scope>NUCLEOTIDE SEQUENCE</scope>
    <source>
        <strain evidence="2">MPI-SDFR-AT-0120</strain>
    </source>
</reference>
<dbReference type="AlphaFoldDB" id="A0A8K0QUL4"/>
<sequence length="231" mass="25763">MDPNDYNLIGKLYEEIAIRSRAHQDLREEISRLAARLSKAEAENLALLVEHRSHFPRLLQLASDLEEKYLLSFCRCRDVENSSHANNPLGNSIKRHWNDAYALDAMDATTSTFSSEEVRKRILEENDHSRTPASVTADTISLLEKHIKHLHDDALIAATAGEPDAAANAALTTNIKKLEQIIKVKDVLAAEFKKPNDATILALTGKIRDLKHAHRIKDAEVTNTADTNAGE</sequence>
<dbReference type="Proteomes" id="UP000813461">
    <property type="component" value="Unassembled WGS sequence"/>
</dbReference>
<dbReference type="EMBL" id="JAGMVJ010000026">
    <property type="protein sequence ID" value="KAH7070876.1"/>
    <property type="molecule type" value="Genomic_DNA"/>
</dbReference>